<dbReference type="EMBL" id="JBHSDS010000003">
    <property type="protein sequence ID" value="MFC4357215.1"/>
    <property type="molecule type" value="Genomic_DNA"/>
</dbReference>
<organism evidence="4 5">
    <name type="scientific">Halobium salinum</name>
    <dbReference type="NCBI Taxonomy" id="1364940"/>
    <lineage>
        <taxon>Archaea</taxon>
        <taxon>Methanobacteriati</taxon>
        <taxon>Methanobacteriota</taxon>
        <taxon>Stenosarchaea group</taxon>
        <taxon>Halobacteria</taxon>
        <taxon>Halobacteriales</taxon>
        <taxon>Haloferacaceae</taxon>
        <taxon>Halobium</taxon>
    </lineage>
</organism>
<dbReference type="InterPro" id="IPR055775">
    <property type="entry name" value="DUF7351"/>
</dbReference>
<evidence type="ECO:0000313" key="4">
    <source>
        <dbReference type="EMBL" id="MFC4357215.1"/>
    </source>
</evidence>
<reference evidence="4 5" key="1">
    <citation type="journal article" date="2019" name="Int. J. Syst. Evol. Microbiol.">
        <title>The Global Catalogue of Microorganisms (GCM) 10K type strain sequencing project: providing services to taxonomists for standard genome sequencing and annotation.</title>
        <authorList>
            <consortium name="The Broad Institute Genomics Platform"/>
            <consortium name="The Broad Institute Genome Sequencing Center for Infectious Disease"/>
            <person name="Wu L."/>
            <person name="Ma J."/>
        </authorList>
    </citation>
    <scope>NUCLEOTIDE SEQUENCE [LARGE SCALE GENOMIC DNA]</scope>
    <source>
        <strain evidence="4 5">CGMCC 1.12553</strain>
    </source>
</reference>
<feature type="compositionally biased region" description="Basic and acidic residues" evidence="1">
    <location>
        <begin position="1"/>
        <end position="35"/>
    </location>
</feature>
<feature type="domain" description="DUF7351" evidence="3">
    <location>
        <begin position="155"/>
        <end position="301"/>
    </location>
</feature>
<name>A0ABD5P8L6_9EURY</name>
<dbReference type="AlphaFoldDB" id="A0ABD5P8L6"/>
<dbReference type="RefSeq" id="WP_267622483.1">
    <property type="nucleotide sequence ID" value="NZ_JAODIW010000006.1"/>
</dbReference>
<dbReference type="Pfam" id="PF24042">
    <property type="entry name" value="DUF7351"/>
    <property type="match status" value="1"/>
</dbReference>
<protein>
    <submittedName>
        <fullName evidence="4">Winged helix-turn-helix domain-containing protein</fullName>
    </submittedName>
</protein>
<gene>
    <name evidence="4" type="ORF">ACFO0N_04535</name>
</gene>
<proteinExistence type="predicted"/>
<feature type="domain" description="DUF7347" evidence="2">
    <location>
        <begin position="43"/>
        <end position="136"/>
    </location>
</feature>
<accession>A0ABD5P8L6</accession>
<dbReference type="Proteomes" id="UP001595921">
    <property type="component" value="Unassembled WGS sequence"/>
</dbReference>
<keyword evidence="5" id="KW-1185">Reference proteome</keyword>
<evidence type="ECO:0000259" key="2">
    <source>
        <dbReference type="Pfam" id="PF24038"/>
    </source>
</evidence>
<evidence type="ECO:0000259" key="3">
    <source>
        <dbReference type="Pfam" id="PF24042"/>
    </source>
</evidence>
<dbReference type="Gene3D" id="1.10.10.10">
    <property type="entry name" value="Winged helix-like DNA-binding domain superfamily/Winged helix DNA-binding domain"/>
    <property type="match status" value="1"/>
</dbReference>
<evidence type="ECO:0000313" key="5">
    <source>
        <dbReference type="Proteomes" id="UP001595921"/>
    </source>
</evidence>
<comment type="caution">
    <text evidence="4">The sequence shown here is derived from an EMBL/GenBank/DDBJ whole genome shotgun (WGS) entry which is preliminary data.</text>
</comment>
<evidence type="ECO:0000256" key="1">
    <source>
        <dbReference type="SAM" id="MobiDB-lite"/>
    </source>
</evidence>
<dbReference type="InterPro" id="IPR055771">
    <property type="entry name" value="DUF7347"/>
</dbReference>
<dbReference type="Pfam" id="PF24038">
    <property type="entry name" value="DUF7347"/>
    <property type="match status" value="1"/>
</dbReference>
<sequence>MSDPGADRDAESEHAGHSGDREGTRGDDSTDERGDTVVSRLSPEEAFSLLGHETRLRTLETLSAADGPLAFSELRERVGADDPGGFNYHLGKLVGRYVRKVDGAAESGTRASLTAAPDTVEGYELTMPGRRMVGAVLSGGTTKGLDGDADPVPVDADCPNCGAAMRAQFRDHGVRVGCDDCPFDFTNPEIPPGALEGRPHEAVPELVDRWLKRGSAVAEHGFCEVCDGPFERRFLVSTDDDAPDWLTGEAGAEVTVRDRCARCGYGWHSSVAAAVTDHPAVVAFHWEHGVDLRETPRWELP</sequence>
<feature type="region of interest" description="Disordered" evidence="1">
    <location>
        <begin position="1"/>
        <end position="40"/>
    </location>
</feature>
<dbReference type="InterPro" id="IPR036388">
    <property type="entry name" value="WH-like_DNA-bd_sf"/>
</dbReference>